<dbReference type="Gene3D" id="3.40.50.300">
    <property type="entry name" value="P-loop containing nucleotide triphosphate hydrolases"/>
    <property type="match status" value="1"/>
</dbReference>
<dbReference type="GO" id="GO:0008408">
    <property type="term" value="F:3'-5' exonuclease activity"/>
    <property type="evidence" value="ECO:0007669"/>
    <property type="project" value="InterPro"/>
</dbReference>
<evidence type="ECO:0000256" key="1">
    <source>
        <dbReference type="ARBA" id="ARBA00012417"/>
    </source>
</evidence>
<name>A0A2A5WG12_9GAMM</name>
<keyword evidence="2" id="KW-0548">Nucleotidyltransferase</keyword>
<organism evidence="4 5">
    <name type="scientific">OM182 bacterium MED-G28</name>
    <dbReference type="NCBI Taxonomy" id="1986256"/>
    <lineage>
        <taxon>Bacteria</taxon>
        <taxon>Pseudomonadati</taxon>
        <taxon>Pseudomonadota</taxon>
        <taxon>Gammaproteobacteria</taxon>
        <taxon>OMG group</taxon>
        <taxon>OM182 clade</taxon>
    </lineage>
</organism>
<dbReference type="NCBIfam" id="TIGR00678">
    <property type="entry name" value="holB"/>
    <property type="match status" value="1"/>
</dbReference>
<dbReference type="InterPro" id="IPR004622">
    <property type="entry name" value="DNA_pol_HolB"/>
</dbReference>
<dbReference type="PANTHER" id="PTHR11669">
    <property type="entry name" value="REPLICATION FACTOR C / DNA POLYMERASE III GAMMA-TAU SUBUNIT"/>
    <property type="match status" value="1"/>
</dbReference>
<reference evidence="4 5" key="1">
    <citation type="submission" date="2017-08" db="EMBL/GenBank/DDBJ databases">
        <title>Fine stratification of microbial communities through a metagenomic profile of the photic zone.</title>
        <authorList>
            <person name="Haro-Moreno J.M."/>
            <person name="Lopez-Perez M."/>
            <person name="De La Torre J."/>
            <person name="Picazo A."/>
            <person name="Camacho A."/>
            <person name="Rodriguez-Valera F."/>
        </authorList>
    </citation>
    <scope>NUCLEOTIDE SEQUENCE [LARGE SCALE GENOMIC DNA]</scope>
    <source>
        <strain evidence="4">MED-G28</strain>
    </source>
</reference>
<protein>
    <recommendedName>
        <fullName evidence="1">DNA-directed DNA polymerase</fullName>
        <ecNumber evidence="1">2.7.7.7</ecNumber>
    </recommendedName>
</protein>
<dbReference type="InterPro" id="IPR050238">
    <property type="entry name" value="DNA_Rep/Repair_Clamp_Loader"/>
</dbReference>
<evidence type="ECO:0000256" key="2">
    <source>
        <dbReference type="ARBA" id="ARBA00022932"/>
    </source>
</evidence>
<comment type="catalytic activity">
    <reaction evidence="3">
        <text>DNA(n) + a 2'-deoxyribonucleoside 5'-triphosphate = DNA(n+1) + diphosphate</text>
        <dbReference type="Rhea" id="RHEA:22508"/>
        <dbReference type="Rhea" id="RHEA-COMP:17339"/>
        <dbReference type="Rhea" id="RHEA-COMP:17340"/>
        <dbReference type="ChEBI" id="CHEBI:33019"/>
        <dbReference type="ChEBI" id="CHEBI:61560"/>
        <dbReference type="ChEBI" id="CHEBI:173112"/>
        <dbReference type="EC" id="2.7.7.7"/>
    </reaction>
</comment>
<dbReference type="Pfam" id="PF13177">
    <property type="entry name" value="DNA_pol3_delta2"/>
    <property type="match status" value="1"/>
</dbReference>
<evidence type="ECO:0000256" key="3">
    <source>
        <dbReference type="ARBA" id="ARBA00049244"/>
    </source>
</evidence>
<dbReference type="PANTHER" id="PTHR11669:SF8">
    <property type="entry name" value="DNA POLYMERASE III SUBUNIT DELTA"/>
    <property type="match status" value="1"/>
</dbReference>
<dbReference type="InterPro" id="IPR027417">
    <property type="entry name" value="P-loop_NTPase"/>
</dbReference>
<dbReference type="EMBL" id="NTJZ01000001">
    <property type="protein sequence ID" value="PDH35187.1"/>
    <property type="molecule type" value="Genomic_DNA"/>
</dbReference>
<dbReference type="GO" id="GO:0009360">
    <property type="term" value="C:DNA polymerase III complex"/>
    <property type="evidence" value="ECO:0007669"/>
    <property type="project" value="InterPro"/>
</dbReference>
<evidence type="ECO:0000313" key="4">
    <source>
        <dbReference type="EMBL" id="PDH35187.1"/>
    </source>
</evidence>
<gene>
    <name evidence="4" type="primary">holB</name>
    <name evidence="4" type="ORF">CNF02_00210</name>
</gene>
<comment type="caution">
    <text evidence="4">The sequence shown here is derived from an EMBL/GenBank/DDBJ whole genome shotgun (WGS) entry which is preliminary data.</text>
</comment>
<dbReference type="SUPFAM" id="SSF52540">
    <property type="entry name" value="P-loop containing nucleoside triphosphate hydrolases"/>
    <property type="match status" value="1"/>
</dbReference>
<evidence type="ECO:0000313" key="5">
    <source>
        <dbReference type="Proteomes" id="UP000219329"/>
    </source>
</evidence>
<dbReference type="GO" id="GO:0003677">
    <property type="term" value="F:DNA binding"/>
    <property type="evidence" value="ECO:0007669"/>
    <property type="project" value="InterPro"/>
</dbReference>
<keyword evidence="2" id="KW-0239">DNA-directed DNA polymerase</keyword>
<sequence>MSLLQQIPFLWQKELWDKLTSEFRVGKLAHAYLISGAQGIGKELFTYGLAKFIMCSAPEKLSACGSCTNCKYSGEGGHPDTIALTIEEGSRDIKIEQVRSMSGFLEKTSHTGRAKVAIIANAHRMNTGAANALLKTLEEPTENTYLLLSTHLPGSLPATIRSRCHKVSMQTPDQKTAIDWLSLHIPDQEDPLALARSAQNRPLYGLELSHTDGLENQQQFLNKLVQLSAGKTSIQATVALSKKIGEQIVVRYLIQISIILVKYLLTNQQSSELEPGQQELLSMFQPGKAVSISLLLSLMGYYDQAQESHRQLLSNTNPNPQLIMESLLWRWSQLSRSIPTR</sequence>
<keyword evidence="2" id="KW-0808">Transferase</keyword>
<dbReference type="Proteomes" id="UP000219329">
    <property type="component" value="Unassembled WGS sequence"/>
</dbReference>
<dbReference type="AlphaFoldDB" id="A0A2A5WG12"/>
<dbReference type="GO" id="GO:0006261">
    <property type="term" value="P:DNA-templated DNA replication"/>
    <property type="evidence" value="ECO:0007669"/>
    <property type="project" value="TreeGrafter"/>
</dbReference>
<dbReference type="GO" id="GO:0003887">
    <property type="term" value="F:DNA-directed DNA polymerase activity"/>
    <property type="evidence" value="ECO:0007669"/>
    <property type="project" value="UniProtKB-KW"/>
</dbReference>
<accession>A0A2A5WG12</accession>
<dbReference type="EC" id="2.7.7.7" evidence="1"/>
<proteinExistence type="predicted"/>